<feature type="transmembrane region" description="Helical" evidence="2">
    <location>
        <begin position="21"/>
        <end position="39"/>
    </location>
</feature>
<dbReference type="KEGG" id="pez:HWQ56_09935"/>
<sequence length="662" mass="74192">MINIRSFRDLLRLFFIFKREVKITVVVTFVVILLGAFLLPNRYESTALLLVKPGRDSTLPIEVSDRQTAVIPLQRDPVTDEERMLTGRPITRLVAEQYLDDLSHQPRQEGAVASIKYAIKSAAQSLADIGRGFLQLLGLVEKQTPVDRLASQLERNFTVSHATGSSVMEISFTWNDPQVAQTVVKSWVDKYQQARTQTLGRKSLYSFYEGESKATQQRIMDYKKRIQALLDQLGAVSITERLNDVSRNLNDLKGEHLNTLRSIAATQAGLDVLKQQMNTIPKEISIAREIARNPDREDLQQRINTKQIEKQELLRTFKDDAPPVRAINTAISNLQALMNGENATVQRSQNMAPNPIYTRLQNSYADQAASLSRLKSQAAQQQTQLAKLEGDRNQAVGLEPELSQLQLELDAAEKSFALYSDSLEKARIDRELDASQISNIAVIEQATFNPSRVFPKSLLMLLFAIPISLAVGLLALYFFYLLDQRIHDGDKIEERFGIKVWTSLQDISAQDAQRVSAFTASMYRLYGVLPLKQVALNGLSIGLTSARKGEGVSFVIDHLRNLLVERGHVVRVDGIAPAQPGEILLLDASGFFSNQEAFVTLREADLIALIVEAEKTTVPVLENALSILTTAFKRVDGIIINRRRFEIPAKVLNFMTRIRSHA</sequence>
<keyword evidence="4" id="KW-1185">Reference proteome</keyword>
<dbReference type="GO" id="GO:0005886">
    <property type="term" value="C:plasma membrane"/>
    <property type="evidence" value="ECO:0007669"/>
    <property type="project" value="TreeGrafter"/>
</dbReference>
<gene>
    <name evidence="3" type="ORF">HWQ56_09935</name>
</gene>
<keyword evidence="2" id="KW-1133">Transmembrane helix</keyword>
<dbReference type="EMBL" id="CP056030">
    <property type="protein sequence ID" value="QKZ04084.1"/>
    <property type="molecule type" value="Genomic_DNA"/>
</dbReference>
<name>A0A7D5H674_9PSED</name>
<reference evidence="3 4" key="1">
    <citation type="submission" date="2020-06" db="EMBL/GenBank/DDBJ databases">
        <title>Pseudomonas eucalypticola sp. nov., an endophyte of Eucalyptus dunnii leaves with biocontrol ability of eucalyptus leaf blight.</title>
        <authorList>
            <person name="Liu Y."/>
            <person name="Song Z."/>
            <person name="Zeng H."/>
            <person name="Lu M."/>
            <person name="Wang X."/>
            <person name="Lian X."/>
            <person name="Zhang Q."/>
        </authorList>
    </citation>
    <scope>NUCLEOTIDE SEQUENCE [LARGE SCALE GENOMIC DNA]</scope>
    <source>
        <strain evidence="3 4">NP-1</strain>
    </source>
</reference>
<keyword evidence="2" id="KW-0472">Membrane</keyword>
<evidence type="ECO:0000256" key="2">
    <source>
        <dbReference type="SAM" id="Phobius"/>
    </source>
</evidence>
<feature type="transmembrane region" description="Helical" evidence="2">
    <location>
        <begin position="458"/>
        <end position="482"/>
    </location>
</feature>
<accession>A0A7D5H674</accession>
<dbReference type="AlphaFoldDB" id="A0A7D5H674"/>
<dbReference type="Proteomes" id="UP000509568">
    <property type="component" value="Chromosome"/>
</dbReference>
<evidence type="ECO:0000313" key="4">
    <source>
        <dbReference type="Proteomes" id="UP000509568"/>
    </source>
</evidence>
<feature type="coiled-coil region" evidence="1">
    <location>
        <begin position="212"/>
        <end position="255"/>
    </location>
</feature>
<dbReference type="PANTHER" id="PTHR32309">
    <property type="entry name" value="TYROSINE-PROTEIN KINASE"/>
    <property type="match status" value="1"/>
</dbReference>
<keyword evidence="2" id="KW-0812">Transmembrane</keyword>
<keyword evidence="1" id="KW-0175">Coiled coil</keyword>
<protein>
    <submittedName>
        <fullName evidence="3">Lipopolysaccharide biosynthesis protein</fullName>
    </submittedName>
</protein>
<evidence type="ECO:0000313" key="3">
    <source>
        <dbReference type="EMBL" id="QKZ04084.1"/>
    </source>
</evidence>
<proteinExistence type="predicted"/>
<evidence type="ECO:0000256" key="1">
    <source>
        <dbReference type="SAM" id="Coils"/>
    </source>
</evidence>
<dbReference type="RefSeq" id="WP_158153902.1">
    <property type="nucleotide sequence ID" value="NZ_CP056030.1"/>
</dbReference>
<dbReference type="PANTHER" id="PTHR32309:SF13">
    <property type="entry name" value="FERRIC ENTEROBACTIN TRANSPORT PROTEIN FEPE"/>
    <property type="match status" value="1"/>
</dbReference>
<organism evidence="3 4">
    <name type="scientific">Pseudomonas eucalypticola</name>
    <dbReference type="NCBI Taxonomy" id="2599595"/>
    <lineage>
        <taxon>Bacteria</taxon>
        <taxon>Pseudomonadati</taxon>
        <taxon>Pseudomonadota</taxon>
        <taxon>Gammaproteobacteria</taxon>
        <taxon>Pseudomonadales</taxon>
        <taxon>Pseudomonadaceae</taxon>
        <taxon>Pseudomonas</taxon>
    </lineage>
</organism>
<dbReference type="GO" id="GO:0004713">
    <property type="term" value="F:protein tyrosine kinase activity"/>
    <property type="evidence" value="ECO:0007669"/>
    <property type="project" value="TreeGrafter"/>
</dbReference>
<dbReference type="InterPro" id="IPR050445">
    <property type="entry name" value="Bact_polysacc_biosynth/exp"/>
</dbReference>